<gene>
    <name evidence="7" type="ORF">SAMN02745207_02197</name>
</gene>
<dbReference type="InterPro" id="IPR002293">
    <property type="entry name" value="AA/rel_permease1"/>
</dbReference>
<dbReference type="Proteomes" id="UP000184447">
    <property type="component" value="Unassembled WGS sequence"/>
</dbReference>
<evidence type="ECO:0000256" key="1">
    <source>
        <dbReference type="ARBA" id="ARBA00004651"/>
    </source>
</evidence>
<evidence type="ECO:0000256" key="3">
    <source>
        <dbReference type="ARBA" id="ARBA00022692"/>
    </source>
</evidence>
<reference evidence="7 8" key="1">
    <citation type="submission" date="2016-11" db="EMBL/GenBank/DDBJ databases">
        <authorList>
            <person name="Jaros S."/>
            <person name="Januszkiewicz K."/>
            <person name="Wedrychowicz H."/>
        </authorList>
    </citation>
    <scope>NUCLEOTIDE SEQUENCE [LARGE SCALE GENOMIC DNA]</scope>
    <source>
        <strain evidence="7 8">DSM 8605</strain>
    </source>
</reference>
<comment type="subcellular location">
    <subcellularLocation>
        <location evidence="1">Cell membrane</location>
        <topology evidence="1">Multi-pass membrane protein</topology>
    </subcellularLocation>
</comment>
<feature type="transmembrane region" description="Helical" evidence="6">
    <location>
        <begin position="427"/>
        <end position="446"/>
    </location>
</feature>
<dbReference type="OrthoDB" id="1806975at2"/>
<dbReference type="Pfam" id="PF13520">
    <property type="entry name" value="AA_permease_2"/>
    <property type="match status" value="1"/>
</dbReference>
<name>A0A1M5VCA4_9CLOT</name>
<keyword evidence="2" id="KW-1003">Cell membrane</keyword>
<dbReference type="PANTHER" id="PTHR42770:SF12">
    <property type="entry name" value="AMINO ACID TRANSPORTER"/>
    <property type="match status" value="1"/>
</dbReference>
<feature type="transmembrane region" description="Helical" evidence="6">
    <location>
        <begin position="236"/>
        <end position="257"/>
    </location>
</feature>
<dbReference type="PANTHER" id="PTHR42770">
    <property type="entry name" value="AMINO ACID TRANSPORTER-RELATED"/>
    <property type="match status" value="1"/>
</dbReference>
<feature type="transmembrane region" description="Helical" evidence="6">
    <location>
        <begin position="358"/>
        <end position="382"/>
    </location>
</feature>
<keyword evidence="5 6" id="KW-0472">Membrane</keyword>
<keyword evidence="3 6" id="KW-0812">Transmembrane</keyword>
<evidence type="ECO:0000256" key="5">
    <source>
        <dbReference type="ARBA" id="ARBA00023136"/>
    </source>
</evidence>
<dbReference type="Gene3D" id="1.20.1740.10">
    <property type="entry name" value="Amino acid/polyamine transporter I"/>
    <property type="match status" value="1"/>
</dbReference>
<feature type="transmembrane region" description="Helical" evidence="6">
    <location>
        <begin position="394"/>
        <end position="415"/>
    </location>
</feature>
<feature type="transmembrane region" description="Helical" evidence="6">
    <location>
        <begin position="133"/>
        <end position="152"/>
    </location>
</feature>
<feature type="transmembrane region" description="Helical" evidence="6">
    <location>
        <begin position="164"/>
        <end position="183"/>
    </location>
</feature>
<dbReference type="STRING" id="1121316.SAMN02745207_02197"/>
<protein>
    <submittedName>
        <fullName evidence="7">Amino acid permease</fullName>
    </submittedName>
</protein>
<organism evidence="7 8">
    <name type="scientific">Clostridium grantii DSM 8605</name>
    <dbReference type="NCBI Taxonomy" id="1121316"/>
    <lineage>
        <taxon>Bacteria</taxon>
        <taxon>Bacillati</taxon>
        <taxon>Bacillota</taxon>
        <taxon>Clostridia</taxon>
        <taxon>Eubacteriales</taxon>
        <taxon>Clostridiaceae</taxon>
        <taxon>Clostridium</taxon>
    </lineage>
</organism>
<keyword evidence="4 6" id="KW-1133">Transmembrane helix</keyword>
<dbReference type="RefSeq" id="WP_073338479.1">
    <property type="nucleotide sequence ID" value="NZ_FQXM01000011.1"/>
</dbReference>
<feature type="transmembrane region" description="Helical" evidence="6">
    <location>
        <begin position="195"/>
        <end position="215"/>
    </location>
</feature>
<evidence type="ECO:0000256" key="4">
    <source>
        <dbReference type="ARBA" id="ARBA00022989"/>
    </source>
</evidence>
<accession>A0A1M5VCA4</accession>
<evidence type="ECO:0000256" key="2">
    <source>
        <dbReference type="ARBA" id="ARBA00022475"/>
    </source>
</evidence>
<keyword evidence="8" id="KW-1185">Reference proteome</keyword>
<evidence type="ECO:0000313" key="8">
    <source>
        <dbReference type="Proteomes" id="UP000184447"/>
    </source>
</evidence>
<feature type="transmembrane region" description="Helical" evidence="6">
    <location>
        <begin position="21"/>
        <end position="43"/>
    </location>
</feature>
<sequence>MEIAKKFKNIDVVKGDDKKQLGLVSAISVGIGLVVATSVLVSLAQGVGIAGKGFVIAMVIACILNMLTAFSFSELNSLMPVTGGLAQYTLPAFGPLVGMVAVLGGYVICTFFAGSSEAAMIGIVFTSTFMPSVNPSIVSIVFVLILMIANLFEVKNYARIQIVTTSAMIISMMLFGIIGAMGIGTGEMVVQETVAFNPMGMGVLSLVSLAFWLFVGIEYVTPLSKELKDPDKTVPLGMILGLIIVLVVQVAMVYGIYKYVPMGALLDSSLPHMLYASSLLGKVGTYWMAAISIFAVVSTLNTILGSVSRMIYGMAKDGMLPKIFTKTNKYDIPYVAVVLIGVVFIITLSTGISTAEQLVLYILTGAVFWMVAYIVAHLDVLVLRKKYPNHKRGFQIKLFGLPQIIGILGMIYMIVNVSPDPEMKVQILKSVGVWFVILTVYGVIWIKKVMKKNLFETVSIEEVLEMDKSN</sequence>
<feature type="transmembrane region" description="Helical" evidence="6">
    <location>
        <begin position="49"/>
        <end position="72"/>
    </location>
</feature>
<dbReference type="AlphaFoldDB" id="A0A1M5VCA4"/>
<dbReference type="GO" id="GO:0022857">
    <property type="term" value="F:transmembrane transporter activity"/>
    <property type="evidence" value="ECO:0007669"/>
    <property type="project" value="InterPro"/>
</dbReference>
<dbReference type="GO" id="GO:0005886">
    <property type="term" value="C:plasma membrane"/>
    <property type="evidence" value="ECO:0007669"/>
    <property type="project" value="UniProtKB-SubCell"/>
</dbReference>
<feature type="transmembrane region" description="Helical" evidence="6">
    <location>
        <begin position="332"/>
        <end position="352"/>
    </location>
</feature>
<evidence type="ECO:0000313" key="7">
    <source>
        <dbReference type="EMBL" id="SHH72788.1"/>
    </source>
</evidence>
<feature type="transmembrane region" description="Helical" evidence="6">
    <location>
        <begin position="93"/>
        <end position="113"/>
    </location>
</feature>
<feature type="transmembrane region" description="Helical" evidence="6">
    <location>
        <begin position="286"/>
        <end position="312"/>
    </location>
</feature>
<dbReference type="InterPro" id="IPR050367">
    <property type="entry name" value="APC_superfamily"/>
</dbReference>
<dbReference type="PIRSF" id="PIRSF006060">
    <property type="entry name" value="AA_transporter"/>
    <property type="match status" value="1"/>
</dbReference>
<dbReference type="EMBL" id="FQXM01000011">
    <property type="protein sequence ID" value="SHH72788.1"/>
    <property type="molecule type" value="Genomic_DNA"/>
</dbReference>
<proteinExistence type="predicted"/>
<evidence type="ECO:0000256" key="6">
    <source>
        <dbReference type="SAM" id="Phobius"/>
    </source>
</evidence>